<feature type="domain" description="Transposase IS66 central" evidence="1">
    <location>
        <begin position="1"/>
        <end position="63"/>
    </location>
</feature>
<protein>
    <submittedName>
        <fullName evidence="2">Transposase IS66</fullName>
    </submittedName>
</protein>
<dbReference type="RefSeq" id="WP_175011073.1">
    <property type="nucleotide sequence ID" value="NZ_CABVQN010000003.1"/>
</dbReference>
<evidence type="ECO:0000313" key="2">
    <source>
        <dbReference type="EMBL" id="VWC76579.1"/>
    </source>
</evidence>
<evidence type="ECO:0000313" key="3">
    <source>
        <dbReference type="Proteomes" id="UP000494110"/>
    </source>
</evidence>
<accession>A0A6P2V3V9</accession>
<dbReference type="AlphaFoldDB" id="A0A6P2V3V9"/>
<name>A0A6P2V3V9_BURL3</name>
<organism evidence="2 3">
    <name type="scientific">Burkholderia lata (strain ATCC 17760 / DSM 23089 / LMG 22485 / NCIMB 9086 / R18194 / 383)</name>
    <dbReference type="NCBI Taxonomy" id="482957"/>
    <lineage>
        <taxon>Bacteria</taxon>
        <taxon>Pseudomonadati</taxon>
        <taxon>Pseudomonadota</taxon>
        <taxon>Betaproteobacteria</taxon>
        <taxon>Burkholderiales</taxon>
        <taxon>Burkholderiaceae</taxon>
        <taxon>Burkholderia</taxon>
        <taxon>Burkholderia cepacia complex</taxon>
    </lineage>
</organism>
<reference evidence="2 3" key="1">
    <citation type="submission" date="2019-09" db="EMBL/GenBank/DDBJ databases">
        <authorList>
            <person name="Depoorter E."/>
        </authorList>
    </citation>
    <scope>NUCLEOTIDE SEQUENCE [LARGE SCALE GENOMIC DNA]</scope>
    <source>
        <strain evidence="2">R-39750</strain>
    </source>
</reference>
<gene>
    <name evidence="2" type="ORF">BLA39750_00921</name>
</gene>
<dbReference type="InterPro" id="IPR004291">
    <property type="entry name" value="Transposase_IS66_central"/>
</dbReference>
<sequence length="68" mass="7425">MADSYELDNGITHDHQLVHLGCSAHARRSIIRAEEGVLKAVRTLGRLATQFIVPIGKLFPAAEARSSK</sequence>
<evidence type="ECO:0000259" key="1">
    <source>
        <dbReference type="Pfam" id="PF03050"/>
    </source>
</evidence>
<dbReference type="Proteomes" id="UP000494110">
    <property type="component" value="Unassembled WGS sequence"/>
</dbReference>
<dbReference type="Pfam" id="PF03050">
    <property type="entry name" value="DDE_Tnp_IS66"/>
    <property type="match status" value="1"/>
</dbReference>
<dbReference type="EMBL" id="CABVQN010000003">
    <property type="protein sequence ID" value="VWC76579.1"/>
    <property type="molecule type" value="Genomic_DNA"/>
</dbReference>
<proteinExistence type="predicted"/>